<proteinExistence type="predicted"/>
<gene>
    <name evidence="1" type="ORF">Q4F19_17835</name>
</gene>
<reference evidence="1" key="1">
    <citation type="submission" date="2023-07" db="EMBL/GenBank/DDBJ databases">
        <authorList>
            <person name="Kim M."/>
        </authorList>
    </citation>
    <scope>NUCLEOTIDE SEQUENCE</scope>
    <source>
        <strain evidence="1">BIUV-7</strain>
    </source>
</reference>
<dbReference type="Proteomes" id="UP001169764">
    <property type="component" value="Unassembled WGS sequence"/>
</dbReference>
<sequence>MRIHIFLVVAIAGLLSSAGRTENLPFDLAGPTLRVSVTHAGKVLPIANVPQLATGDEIDVRADLPEDQSARYLLVAAFLRGATNPPPENWFTQSEVWNKKGRRGLTLTVPDGAQQIILFLAPQTGGDFSTLRNAVQGKPGAFVRAAQDLAQASLDRRRLEAFLAAVRRPAPGDSDRLERITPLLARSLQIKINSDCLAKAPELQVACLLQNQDALVLNDGHSNAITDALAGPGVDLALQISSTPQGGLGYYSPYIAAVRDIIGIFSTMHTAKYQYIPALATPDGNALRLVLNTAPSFHNPKSVLVTALPIVAPVRLPPLEIADTDPAICAQADEIVIPISGAPLVYATDYAHDLVLSVELPGGTIDLPATPDVERGGLVIATNGKVPMTVTTPLKATVRGLWGFVPFEGPAIRLQPARPGAWRLASDAPAVKRSGQVELAGGAAACVTRVSLGVAPVAWKRLAPDRISLAAPRDGTTIEVSGPKGIEAERIVLAAPPPLARFAATVIARHIERPTQVSSLSLALGSDDQIPSDSTLRVSFRAVDKARFTGRETIEVSASSGGVTANLTTANGLTIADPQVALATIQPANALGSSAFGPLRARIVRDGVAGDWLSIGTLVRLPAVRQLHCPDDPAATACELSGDNLFLISAVSSTAGFETSAAVPDGYPGNSIQVPRPSNGALYVRWHDDPSAVGRIGQ</sequence>
<dbReference type="EMBL" id="JAUOTP010000009">
    <property type="protein sequence ID" value="MDO6416251.1"/>
    <property type="molecule type" value="Genomic_DNA"/>
</dbReference>
<dbReference type="RefSeq" id="WP_303545502.1">
    <property type="nucleotide sequence ID" value="NZ_JAUOTP010000009.1"/>
</dbReference>
<name>A0ABT8YD15_9SPHN</name>
<keyword evidence="2" id="KW-1185">Reference proteome</keyword>
<evidence type="ECO:0000313" key="1">
    <source>
        <dbReference type="EMBL" id="MDO6416251.1"/>
    </source>
</evidence>
<evidence type="ECO:0000313" key="2">
    <source>
        <dbReference type="Proteomes" id="UP001169764"/>
    </source>
</evidence>
<accession>A0ABT8YD15</accession>
<protein>
    <submittedName>
        <fullName evidence="1">Uncharacterized protein</fullName>
    </submittedName>
</protein>
<organism evidence="1 2">
    <name type="scientific">Sphingomonas natans</name>
    <dbReference type="NCBI Taxonomy" id="3063330"/>
    <lineage>
        <taxon>Bacteria</taxon>
        <taxon>Pseudomonadati</taxon>
        <taxon>Pseudomonadota</taxon>
        <taxon>Alphaproteobacteria</taxon>
        <taxon>Sphingomonadales</taxon>
        <taxon>Sphingomonadaceae</taxon>
        <taxon>Sphingomonas</taxon>
    </lineage>
</organism>
<comment type="caution">
    <text evidence="1">The sequence shown here is derived from an EMBL/GenBank/DDBJ whole genome shotgun (WGS) entry which is preliminary data.</text>
</comment>